<dbReference type="Proteomes" id="UP001164250">
    <property type="component" value="Chromosome 3"/>
</dbReference>
<evidence type="ECO:0000313" key="2">
    <source>
        <dbReference type="Proteomes" id="UP001164250"/>
    </source>
</evidence>
<evidence type="ECO:0000313" key="1">
    <source>
        <dbReference type="EMBL" id="KAJ0102083.1"/>
    </source>
</evidence>
<protein>
    <submittedName>
        <fullName evidence="1">Uncharacterized protein</fullName>
    </submittedName>
</protein>
<name>A0ACC1BSB3_9ROSI</name>
<comment type="caution">
    <text evidence="1">The sequence shown here is derived from an EMBL/GenBank/DDBJ whole genome shotgun (WGS) entry which is preliminary data.</text>
</comment>
<keyword evidence="2" id="KW-1185">Reference proteome</keyword>
<sequence>MSTRFNLCLEMILSSRVDDNNAAYVEIILDIFEDSLAIHSVQGVTVHEDPELFSLVKKATENKSSSSSVRFSLFRKTCSHIKQGFQELKVHLASFTK</sequence>
<dbReference type="EMBL" id="CM047899">
    <property type="protein sequence ID" value="KAJ0102083.1"/>
    <property type="molecule type" value="Genomic_DNA"/>
</dbReference>
<organism evidence="1 2">
    <name type="scientific">Pistacia atlantica</name>
    <dbReference type="NCBI Taxonomy" id="434234"/>
    <lineage>
        <taxon>Eukaryota</taxon>
        <taxon>Viridiplantae</taxon>
        <taxon>Streptophyta</taxon>
        <taxon>Embryophyta</taxon>
        <taxon>Tracheophyta</taxon>
        <taxon>Spermatophyta</taxon>
        <taxon>Magnoliopsida</taxon>
        <taxon>eudicotyledons</taxon>
        <taxon>Gunneridae</taxon>
        <taxon>Pentapetalae</taxon>
        <taxon>rosids</taxon>
        <taxon>malvids</taxon>
        <taxon>Sapindales</taxon>
        <taxon>Anacardiaceae</taxon>
        <taxon>Pistacia</taxon>
    </lineage>
</organism>
<reference evidence="2" key="1">
    <citation type="journal article" date="2023" name="G3 (Bethesda)">
        <title>Genome assembly and association tests identify interacting loci associated with vigor, precocity, and sex in interspecific pistachio rootstocks.</title>
        <authorList>
            <person name="Palmer W."/>
            <person name="Jacygrad E."/>
            <person name="Sagayaradj S."/>
            <person name="Cavanaugh K."/>
            <person name="Han R."/>
            <person name="Bertier L."/>
            <person name="Beede B."/>
            <person name="Kafkas S."/>
            <person name="Golino D."/>
            <person name="Preece J."/>
            <person name="Michelmore R."/>
        </authorList>
    </citation>
    <scope>NUCLEOTIDE SEQUENCE [LARGE SCALE GENOMIC DNA]</scope>
</reference>
<accession>A0ACC1BSB3</accession>
<proteinExistence type="predicted"/>
<gene>
    <name evidence="1" type="ORF">Patl1_05614</name>
</gene>